<feature type="transmembrane region" description="Helical" evidence="1">
    <location>
        <begin position="21"/>
        <end position="45"/>
    </location>
</feature>
<keyword evidence="1" id="KW-1133">Transmembrane helix</keyword>
<accession>B2TRP0</accession>
<accession>U4P7G1</accession>
<name>B2TRP0_CLOBB</name>
<keyword evidence="1" id="KW-0812">Transmembrane</keyword>
<gene>
    <name evidence="2" type="ordered locus">CLL_A2422</name>
</gene>
<dbReference type="EMBL" id="CP001056">
    <property type="protein sequence ID" value="ACD21695.1"/>
    <property type="molecule type" value="Genomic_DNA"/>
</dbReference>
<keyword evidence="1" id="KW-0472">Membrane</keyword>
<dbReference type="KEGG" id="cbk:CLL_A2422"/>
<evidence type="ECO:0000313" key="2">
    <source>
        <dbReference type="EMBL" id="ACD21695.1"/>
    </source>
</evidence>
<reference evidence="2" key="2">
    <citation type="submission" date="2009-08" db="EMBL/GenBank/DDBJ databases">
        <authorList>
            <person name="Shrivastava S."/>
            <person name="Brinkac L.M."/>
            <person name="Dodson R.J."/>
            <person name="Harkins D.M."/>
            <person name="Durkin A.S."/>
            <person name="Sutton G."/>
        </authorList>
    </citation>
    <scope>NUCLEOTIDE SEQUENCE</scope>
    <source>
        <strain evidence="2">Eklund 17B</strain>
    </source>
</reference>
<evidence type="ECO:0000256" key="1">
    <source>
        <dbReference type="SAM" id="Phobius"/>
    </source>
</evidence>
<organism evidence="2">
    <name type="scientific">Clostridium botulinum (strain Eklund 17B / Type B)</name>
    <dbReference type="NCBI Taxonomy" id="935198"/>
    <lineage>
        <taxon>Bacteria</taxon>
        <taxon>Bacillati</taxon>
        <taxon>Bacillota</taxon>
        <taxon>Clostridia</taxon>
        <taxon>Eubacteriales</taxon>
        <taxon>Clostridiaceae</taxon>
        <taxon>Clostridium</taxon>
    </lineage>
</organism>
<dbReference type="AlphaFoldDB" id="B2TRP0"/>
<sequence>MFRDKRILSSRRVISRKSNGFTIIESIVYIFFTAIIFLISTNLIFDSYKLYIQNQEISRAYNKMQNFYINLDSILQKDIIREVEFGETYLILYRDKDNVLISKNIISDKESLGAKYPGRISPNILLKEVKDFKVIQKDKLIYLKIIDNNGRAFIRCI</sequence>
<reference evidence="2" key="1">
    <citation type="submission" date="2009-06" db="EMBL/GenBank/DDBJ databases">
        <authorList>
            <consortium name="US DOE Joint Genome Institute (JGI-PGF)"/>
            <person name="Lucas S."/>
            <person name="Copeland A."/>
            <person name="Lapidus A."/>
            <person name="Glavina del Rio T."/>
            <person name="Dalin E."/>
            <person name="Tice H."/>
            <person name="Bruce D."/>
            <person name="Goodwin L."/>
            <person name="Pitluck S."/>
            <person name="Kyrpides N."/>
            <person name="Mavromatis K."/>
            <person name="Ivanova N."/>
            <person name="Saunders E."/>
            <person name="Brettin T."/>
            <person name="Detter J.C."/>
            <person name="Han C."/>
            <person name="Larimer F."/>
            <person name="Land M."/>
            <person name="Hauser L."/>
            <person name="Markowitz V."/>
            <person name="Cheng J.-F."/>
            <person name="Hugenholtz P."/>
            <person name="Woyke T."/>
            <person name="Wu D."/>
            <person name="Gronow S."/>
            <person name="Klenk H.-P."/>
            <person name="Eisen J.A."/>
        </authorList>
    </citation>
    <scope>NUCLEOTIDE SEQUENCE</scope>
    <source>
        <strain evidence="2">Eklund 17B</strain>
    </source>
</reference>
<dbReference type="HOGENOM" id="CLU_1701210_0_0_9"/>
<protein>
    <submittedName>
        <fullName evidence="2">Prepilin-type N-terminal cleavage/methylation domain protein</fullName>
    </submittedName>
</protein>
<dbReference type="PATRIC" id="fig|935198.13.peg.2381"/>
<proteinExistence type="predicted"/>